<evidence type="ECO:0000313" key="2">
    <source>
        <dbReference type="Proteomes" id="UP001168877"/>
    </source>
</evidence>
<name>A0AA39VWQ8_ACESA</name>
<sequence length="77" mass="8282">MMIVPRSGGRGGEDDSRVCEMVAVVVMMMMILKLTMDGGGGGHDDSRLAVERLKERLRVAGWRSLGVSSDVASLFVV</sequence>
<dbReference type="AlphaFoldDB" id="A0AA39VWQ8"/>
<proteinExistence type="predicted"/>
<dbReference type="Proteomes" id="UP001168877">
    <property type="component" value="Unassembled WGS sequence"/>
</dbReference>
<keyword evidence="2" id="KW-1185">Reference proteome</keyword>
<dbReference type="EMBL" id="JAUESC010000184">
    <property type="protein sequence ID" value="KAK0593953.1"/>
    <property type="molecule type" value="Genomic_DNA"/>
</dbReference>
<protein>
    <submittedName>
        <fullName evidence="1">Uncharacterized protein</fullName>
    </submittedName>
</protein>
<reference evidence="1" key="1">
    <citation type="journal article" date="2022" name="Plant J.">
        <title>Strategies of tolerance reflected in two North American maple genomes.</title>
        <authorList>
            <person name="McEvoy S.L."/>
            <person name="Sezen U.U."/>
            <person name="Trouern-Trend A."/>
            <person name="McMahon S.M."/>
            <person name="Schaberg P.G."/>
            <person name="Yang J."/>
            <person name="Wegrzyn J.L."/>
            <person name="Swenson N.G."/>
        </authorList>
    </citation>
    <scope>NUCLEOTIDE SEQUENCE</scope>
    <source>
        <strain evidence="1">NS2018</strain>
    </source>
</reference>
<gene>
    <name evidence="1" type="ORF">LWI29_003731</name>
</gene>
<comment type="caution">
    <text evidence="1">The sequence shown here is derived from an EMBL/GenBank/DDBJ whole genome shotgun (WGS) entry which is preliminary data.</text>
</comment>
<organism evidence="1 2">
    <name type="scientific">Acer saccharum</name>
    <name type="common">Sugar maple</name>
    <dbReference type="NCBI Taxonomy" id="4024"/>
    <lineage>
        <taxon>Eukaryota</taxon>
        <taxon>Viridiplantae</taxon>
        <taxon>Streptophyta</taxon>
        <taxon>Embryophyta</taxon>
        <taxon>Tracheophyta</taxon>
        <taxon>Spermatophyta</taxon>
        <taxon>Magnoliopsida</taxon>
        <taxon>eudicotyledons</taxon>
        <taxon>Gunneridae</taxon>
        <taxon>Pentapetalae</taxon>
        <taxon>rosids</taxon>
        <taxon>malvids</taxon>
        <taxon>Sapindales</taxon>
        <taxon>Sapindaceae</taxon>
        <taxon>Hippocastanoideae</taxon>
        <taxon>Acereae</taxon>
        <taxon>Acer</taxon>
    </lineage>
</organism>
<accession>A0AA39VWQ8</accession>
<reference evidence="1" key="2">
    <citation type="submission" date="2023-06" db="EMBL/GenBank/DDBJ databases">
        <authorList>
            <person name="Swenson N.G."/>
            <person name="Wegrzyn J.L."/>
            <person name="Mcevoy S.L."/>
        </authorList>
    </citation>
    <scope>NUCLEOTIDE SEQUENCE</scope>
    <source>
        <strain evidence="1">NS2018</strain>
        <tissue evidence="1">Leaf</tissue>
    </source>
</reference>
<evidence type="ECO:0000313" key="1">
    <source>
        <dbReference type="EMBL" id="KAK0593953.1"/>
    </source>
</evidence>